<dbReference type="GO" id="GO:0017070">
    <property type="term" value="F:U6 snRNA binding"/>
    <property type="evidence" value="ECO:0007669"/>
    <property type="project" value="TreeGrafter"/>
</dbReference>
<gene>
    <name evidence="12" type="ORF">CORT_0C07200</name>
</gene>
<keyword evidence="6 10" id="KW-0694">RNA-binding</keyword>
<dbReference type="InterPro" id="IPR000504">
    <property type="entry name" value="RRM_dom"/>
</dbReference>
<reference evidence="12 13" key="1">
    <citation type="journal article" date="2012" name="PLoS ONE">
        <title>Sequence and analysis of the genome of the pathogenic yeast Candida orthopsilosis.</title>
        <authorList>
            <person name="Riccombeni A."/>
            <person name="Vidanes G."/>
            <person name="Proux-Wera E."/>
            <person name="Wolfe K.H."/>
            <person name="Butler G."/>
        </authorList>
    </citation>
    <scope>NUCLEOTIDE SEQUENCE [LARGE SCALE GENOMIC DNA]</scope>
    <source>
        <strain evidence="12 13">Co 90-125</strain>
    </source>
</reference>
<evidence type="ECO:0000256" key="9">
    <source>
        <dbReference type="ARBA" id="ARBA00025609"/>
    </source>
</evidence>
<dbReference type="Gene3D" id="3.30.70.330">
    <property type="match status" value="1"/>
</dbReference>
<feature type="domain" description="RRM" evidence="11">
    <location>
        <begin position="180"/>
        <end position="264"/>
    </location>
</feature>
<dbReference type="OrthoDB" id="10259600at2759"/>
<keyword evidence="7" id="KW-0508">mRNA splicing</keyword>
<evidence type="ECO:0000256" key="7">
    <source>
        <dbReference type="ARBA" id="ARBA00023187"/>
    </source>
</evidence>
<dbReference type="InterPro" id="IPR048995">
    <property type="entry name" value="STL11/RBM22-like_N"/>
</dbReference>
<dbReference type="InterPro" id="IPR039171">
    <property type="entry name" value="Cwc2/Slt11"/>
</dbReference>
<evidence type="ECO:0000256" key="5">
    <source>
        <dbReference type="ARBA" id="ARBA00022728"/>
    </source>
</evidence>
<dbReference type="EMBL" id="HE681721">
    <property type="protein sequence ID" value="CCG26091.1"/>
    <property type="molecule type" value="Genomic_DNA"/>
</dbReference>
<keyword evidence="8" id="KW-0539">Nucleus</keyword>
<keyword evidence="13" id="KW-1185">Reference proteome</keyword>
<dbReference type="HOGENOM" id="CLU_027112_0_0_1"/>
<dbReference type="CDD" id="cd12265">
    <property type="entry name" value="RRM_SLT11"/>
    <property type="match status" value="1"/>
</dbReference>
<keyword evidence="5" id="KW-0747">Spliceosome</keyword>
<dbReference type="InterPro" id="IPR035979">
    <property type="entry name" value="RBD_domain_sf"/>
</dbReference>
<dbReference type="Proteomes" id="UP000005018">
    <property type="component" value="Chromosome 3"/>
</dbReference>
<dbReference type="GO" id="GO:0006397">
    <property type="term" value="P:mRNA processing"/>
    <property type="evidence" value="ECO:0007669"/>
    <property type="project" value="UniProtKB-KW"/>
</dbReference>
<dbReference type="GO" id="GO:0071007">
    <property type="term" value="C:U2-type catalytic step 2 spliceosome"/>
    <property type="evidence" value="ECO:0007669"/>
    <property type="project" value="TreeGrafter"/>
</dbReference>
<comment type="similarity">
    <text evidence="2">Belongs to the SLT11 family.</text>
</comment>
<dbReference type="PANTHER" id="PTHR14089:SF6">
    <property type="entry name" value="PRE-MRNA-SPLICING FACTOR RBM22"/>
    <property type="match status" value="1"/>
</dbReference>
<dbReference type="GO" id="GO:0000974">
    <property type="term" value="C:Prp19 complex"/>
    <property type="evidence" value="ECO:0007669"/>
    <property type="project" value="TreeGrafter"/>
</dbReference>
<comment type="subcellular location">
    <subcellularLocation>
        <location evidence="1">Nucleus</location>
    </subcellularLocation>
</comment>
<dbReference type="Pfam" id="PF00076">
    <property type="entry name" value="RRM_1"/>
    <property type="match status" value="1"/>
</dbReference>
<evidence type="ECO:0000256" key="1">
    <source>
        <dbReference type="ARBA" id="ARBA00004123"/>
    </source>
</evidence>
<name>H8X4D9_CANO9</name>
<evidence type="ECO:0000259" key="11">
    <source>
        <dbReference type="PROSITE" id="PS50102"/>
    </source>
</evidence>
<evidence type="ECO:0000313" key="13">
    <source>
        <dbReference type="Proteomes" id="UP000005018"/>
    </source>
</evidence>
<dbReference type="GO" id="GO:0071006">
    <property type="term" value="C:U2-type catalytic step 1 spliceosome"/>
    <property type="evidence" value="ECO:0007669"/>
    <property type="project" value="TreeGrafter"/>
</dbReference>
<evidence type="ECO:0000256" key="4">
    <source>
        <dbReference type="ARBA" id="ARBA00022664"/>
    </source>
</evidence>
<keyword evidence="4" id="KW-0507">mRNA processing</keyword>
<dbReference type="InterPro" id="IPR034356">
    <property type="entry name" value="Slt11_RRM"/>
</dbReference>
<protein>
    <recommendedName>
        <fullName evidence="3">Pre-mRNA-splicing factor SLT11</fullName>
    </recommendedName>
</protein>
<dbReference type="Pfam" id="PF21369">
    <property type="entry name" value="STL11_N"/>
    <property type="match status" value="1"/>
</dbReference>
<dbReference type="PANTHER" id="PTHR14089">
    <property type="entry name" value="PRE-MRNA-SPLICING FACTOR RBM22"/>
    <property type="match status" value="1"/>
</dbReference>
<evidence type="ECO:0000256" key="6">
    <source>
        <dbReference type="ARBA" id="ARBA00022884"/>
    </source>
</evidence>
<evidence type="ECO:0000256" key="3">
    <source>
        <dbReference type="ARBA" id="ARBA00019060"/>
    </source>
</evidence>
<dbReference type="AlphaFoldDB" id="H8X4D9"/>
<dbReference type="GeneID" id="34442829"/>
<evidence type="ECO:0000256" key="8">
    <source>
        <dbReference type="ARBA" id="ARBA00023242"/>
    </source>
</evidence>
<dbReference type="GO" id="GO:0036002">
    <property type="term" value="F:pre-mRNA binding"/>
    <property type="evidence" value="ECO:0007669"/>
    <property type="project" value="TreeGrafter"/>
</dbReference>
<dbReference type="SUPFAM" id="SSF54928">
    <property type="entry name" value="RNA-binding domain, RBD"/>
    <property type="match status" value="1"/>
</dbReference>
<evidence type="ECO:0000256" key="10">
    <source>
        <dbReference type="PROSITE-ProRule" id="PRU00176"/>
    </source>
</evidence>
<proteinExistence type="inferred from homology"/>
<sequence>MSSDSFFVCSTCLGDNKFIKMVKQEGGEACKQCTRPFTVYRWRNDKVSTQQMKTVICYTCSRGKNACQVCLLDRDYRIPTDLRDTALKMAGLEQISLLKTSTNKEVKAIMADKLEKSLDKEQNSNRAKELLSRLAEKMNDDEVASSSAAPEAKQDIPISKLAKKLPFGNSLEPEKYPELTTFFVFGFPSDLPQYLLSKYCAGFGKVQSLILNHDSRCGFITFQDRASVEKFAESVNSNGLNKNRKTAGLLELGNYPMRVCFGKQKPLGRANEDKKKLNAVVNKVMKQLAEKDVKVQ</sequence>
<dbReference type="GO" id="GO:0008380">
    <property type="term" value="P:RNA splicing"/>
    <property type="evidence" value="ECO:0007669"/>
    <property type="project" value="UniProtKB-KW"/>
</dbReference>
<evidence type="ECO:0000313" key="12">
    <source>
        <dbReference type="EMBL" id="CCG26091.1"/>
    </source>
</evidence>
<evidence type="ECO:0000256" key="2">
    <source>
        <dbReference type="ARBA" id="ARBA00007781"/>
    </source>
</evidence>
<comment type="function">
    <text evidence="9">Involved in pre-mRNA splicing. Facilitates the cooperative formation of U2/U6 helix II in association with stem II in the spliceosome. Binds to RNA.</text>
</comment>
<accession>H8X4D9</accession>
<dbReference type="PROSITE" id="PS50102">
    <property type="entry name" value="RRM"/>
    <property type="match status" value="1"/>
</dbReference>
<dbReference type="InterPro" id="IPR012677">
    <property type="entry name" value="Nucleotide-bd_a/b_plait_sf"/>
</dbReference>
<organism evidence="12 13">
    <name type="scientific">Candida orthopsilosis (strain 90-125)</name>
    <name type="common">Yeast</name>
    <dbReference type="NCBI Taxonomy" id="1136231"/>
    <lineage>
        <taxon>Eukaryota</taxon>
        <taxon>Fungi</taxon>
        <taxon>Dikarya</taxon>
        <taxon>Ascomycota</taxon>
        <taxon>Saccharomycotina</taxon>
        <taxon>Pichiomycetes</taxon>
        <taxon>Debaryomycetaceae</taxon>
        <taxon>Candida/Lodderomyces clade</taxon>
        <taxon>Candida</taxon>
    </lineage>
</organism>
<dbReference type="RefSeq" id="XP_022346248.1">
    <property type="nucleotide sequence ID" value="XM_022490540.1"/>
</dbReference>